<protein>
    <submittedName>
        <fullName evidence="3">Uncharacterized protein</fullName>
    </submittedName>
</protein>
<proteinExistence type="predicted"/>
<evidence type="ECO:0000313" key="4">
    <source>
        <dbReference type="Proteomes" id="UP000178912"/>
    </source>
</evidence>
<evidence type="ECO:0000313" key="3">
    <source>
        <dbReference type="EMBL" id="CZS94136.1"/>
    </source>
</evidence>
<evidence type="ECO:0000256" key="2">
    <source>
        <dbReference type="SAM" id="Phobius"/>
    </source>
</evidence>
<evidence type="ECO:0000256" key="1">
    <source>
        <dbReference type="SAM" id="MobiDB-lite"/>
    </source>
</evidence>
<keyword evidence="2" id="KW-1133">Transmembrane helix</keyword>
<sequence length="218" mass="23052">MSADAATIQQAYIGTAELLAMTTVTATVKHIVTALSVPNSSSDSPTTGMIVGAAVRGSAILVVGAVIIAALLLKRRREKQHPVFTGPISPLSSSSPGMTTHAGGMGFHHPTGSYFAKTPEHFQTLAHSPGHSTLEQSYPQQVYQNYPPPPPQHSSGYGSGDAIYQAYRPPQSPGLNPISPTPREMDARSMRSAGGISRKPVAGHGHEKPPMPFVERMH</sequence>
<dbReference type="Proteomes" id="UP000178912">
    <property type="component" value="Unassembled WGS sequence"/>
</dbReference>
<keyword evidence="2" id="KW-0472">Membrane</keyword>
<dbReference type="EMBL" id="FJUX01000017">
    <property type="protein sequence ID" value="CZS94136.1"/>
    <property type="molecule type" value="Genomic_DNA"/>
</dbReference>
<organism evidence="3 4">
    <name type="scientific">Rhynchosporium agropyri</name>
    <dbReference type="NCBI Taxonomy" id="914238"/>
    <lineage>
        <taxon>Eukaryota</taxon>
        <taxon>Fungi</taxon>
        <taxon>Dikarya</taxon>
        <taxon>Ascomycota</taxon>
        <taxon>Pezizomycotina</taxon>
        <taxon>Leotiomycetes</taxon>
        <taxon>Helotiales</taxon>
        <taxon>Ploettnerulaceae</taxon>
        <taxon>Rhynchosporium</taxon>
    </lineage>
</organism>
<accession>A0A1E1K7S6</accession>
<dbReference type="AlphaFoldDB" id="A0A1E1K7S6"/>
<feature type="compositionally biased region" description="Basic and acidic residues" evidence="1">
    <location>
        <begin position="204"/>
        <end position="218"/>
    </location>
</feature>
<gene>
    <name evidence="3" type="ORF">RAG0_04179</name>
</gene>
<name>A0A1E1K7S6_9HELO</name>
<dbReference type="OrthoDB" id="5386093at2759"/>
<feature type="region of interest" description="Disordered" evidence="1">
    <location>
        <begin position="141"/>
        <end position="218"/>
    </location>
</feature>
<keyword evidence="2" id="KW-0812">Transmembrane</keyword>
<keyword evidence="4" id="KW-1185">Reference proteome</keyword>
<reference evidence="4" key="1">
    <citation type="submission" date="2016-03" db="EMBL/GenBank/DDBJ databases">
        <authorList>
            <person name="Guldener U."/>
        </authorList>
    </citation>
    <scope>NUCLEOTIDE SEQUENCE [LARGE SCALE GENOMIC DNA]</scope>
    <source>
        <strain evidence="4">04CH-RAC-A.6.1</strain>
    </source>
</reference>
<feature type="transmembrane region" description="Helical" evidence="2">
    <location>
        <begin position="49"/>
        <end position="73"/>
    </location>
</feature>